<dbReference type="Proteomes" id="UP000193467">
    <property type="component" value="Unassembled WGS sequence"/>
</dbReference>
<dbReference type="AlphaFoldDB" id="A0A1Y2EX17"/>
<sequence>MSYNSNDFTANGGGREMNDRNASMSGDTSSRGNVNNEGTTAESTFSADGGSSDRFDDQGASTATSAGQSGAGNIGSSGKYSSREGAYPSESTETYSAGSDDTESRGNEVGRQMGDEYASRGGDTSSEPNINNEFSNSSGDGSYDQAQGSSSAAFETQRGGQQERGAFEDGGVYEGAKGYGNAPVERSEATGDFQ</sequence>
<gene>
    <name evidence="2" type="ORF">BCR35DRAFT_306350</name>
</gene>
<feature type="compositionally biased region" description="Polar residues" evidence="1">
    <location>
        <begin position="122"/>
        <end position="160"/>
    </location>
</feature>
<feature type="compositionally biased region" description="Low complexity" evidence="1">
    <location>
        <begin position="58"/>
        <end position="68"/>
    </location>
</feature>
<organism evidence="2 3">
    <name type="scientific">Leucosporidium creatinivorum</name>
    <dbReference type="NCBI Taxonomy" id="106004"/>
    <lineage>
        <taxon>Eukaryota</taxon>
        <taxon>Fungi</taxon>
        <taxon>Dikarya</taxon>
        <taxon>Basidiomycota</taxon>
        <taxon>Pucciniomycotina</taxon>
        <taxon>Microbotryomycetes</taxon>
        <taxon>Leucosporidiales</taxon>
        <taxon>Leucosporidium</taxon>
    </lineage>
</organism>
<dbReference type="OrthoDB" id="2526237at2759"/>
<dbReference type="EMBL" id="MCGR01000038">
    <property type="protein sequence ID" value="ORY75365.1"/>
    <property type="molecule type" value="Genomic_DNA"/>
</dbReference>
<evidence type="ECO:0000313" key="2">
    <source>
        <dbReference type="EMBL" id="ORY75365.1"/>
    </source>
</evidence>
<comment type="caution">
    <text evidence="2">The sequence shown here is derived from an EMBL/GenBank/DDBJ whole genome shotgun (WGS) entry which is preliminary data.</text>
</comment>
<dbReference type="InParanoid" id="A0A1Y2EX17"/>
<keyword evidence="3" id="KW-1185">Reference proteome</keyword>
<feature type="region of interest" description="Disordered" evidence="1">
    <location>
        <begin position="1"/>
        <end position="194"/>
    </location>
</feature>
<reference evidence="2 3" key="1">
    <citation type="submission" date="2016-07" db="EMBL/GenBank/DDBJ databases">
        <title>Pervasive Adenine N6-methylation of Active Genes in Fungi.</title>
        <authorList>
            <consortium name="DOE Joint Genome Institute"/>
            <person name="Mondo S.J."/>
            <person name="Dannebaum R.O."/>
            <person name="Kuo R.C."/>
            <person name="Labutti K."/>
            <person name="Haridas S."/>
            <person name="Kuo A."/>
            <person name="Salamov A."/>
            <person name="Ahrendt S.R."/>
            <person name="Lipzen A."/>
            <person name="Sullivan W."/>
            <person name="Andreopoulos W.B."/>
            <person name="Clum A."/>
            <person name="Lindquist E."/>
            <person name="Daum C."/>
            <person name="Ramamoorthy G.K."/>
            <person name="Gryganskyi A."/>
            <person name="Culley D."/>
            <person name="Magnuson J.K."/>
            <person name="James T.Y."/>
            <person name="O'Malley M.A."/>
            <person name="Stajich J.E."/>
            <person name="Spatafora J.W."/>
            <person name="Visel A."/>
            <person name="Grigoriev I.V."/>
        </authorList>
    </citation>
    <scope>NUCLEOTIDE SEQUENCE [LARGE SCALE GENOMIC DNA]</scope>
    <source>
        <strain evidence="2 3">62-1032</strain>
    </source>
</reference>
<feature type="compositionally biased region" description="Polar residues" evidence="1">
    <location>
        <begin position="89"/>
        <end position="99"/>
    </location>
</feature>
<evidence type="ECO:0000313" key="3">
    <source>
        <dbReference type="Proteomes" id="UP000193467"/>
    </source>
</evidence>
<proteinExistence type="predicted"/>
<name>A0A1Y2EX17_9BASI</name>
<feature type="compositionally biased region" description="Polar residues" evidence="1">
    <location>
        <begin position="20"/>
        <end position="46"/>
    </location>
</feature>
<feature type="compositionally biased region" description="Basic and acidic residues" evidence="1">
    <location>
        <begin position="185"/>
        <end position="194"/>
    </location>
</feature>
<accession>A0A1Y2EX17</accession>
<evidence type="ECO:0000256" key="1">
    <source>
        <dbReference type="SAM" id="MobiDB-lite"/>
    </source>
</evidence>
<protein>
    <submittedName>
        <fullName evidence="2">Uncharacterized protein</fullName>
    </submittedName>
</protein>
<feature type="compositionally biased region" description="Basic and acidic residues" evidence="1">
    <location>
        <begin position="102"/>
        <end position="118"/>
    </location>
</feature>